<feature type="signal peptide" evidence="1">
    <location>
        <begin position="1"/>
        <end position="19"/>
    </location>
</feature>
<name>A0A239IPA1_EKHLU</name>
<dbReference type="Proteomes" id="UP000198393">
    <property type="component" value="Unassembled WGS sequence"/>
</dbReference>
<evidence type="ECO:0000313" key="3">
    <source>
        <dbReference type="Proteomes" id="UP000198393"/>
    </source>
</evidence>
<dbReference type="EMBL" id="FZPD01000003">
    <property type="protein sequence ID" value="SNS94893.1"/>
    <property type="molecule type" value="Genomic_DNA"/>
</dbReference>
<dbReference type="AlphaFoldDB" id="A0A239IPA1"/>
<sequence>MRYILILLLFVFSFAEIVAQQPANKVIQFTGVVFGADSTSVVPGTHVYIPKSGRGTTTNPYGFFSLPVLEGDSVIFSAVGYKRAYFIIPPHDKQSSLKVIIALQDDIKFLEEVEIRPYPTESMFKEALISMELPEQKEYANIYQWLNSQVMTQAYLDLPASPNANHQYFMQQQRQSYINKYSPPQNQLLNPFAWANFINSLKRKK</sequence>
<organism evidence="2 3">
    <name type="scientific">Ekhidna lutea</name>
    <dbReference type="NCBI Taxonomy" id="447679"/>
    <lineage>
        <taxon>Bacteria</taxon>
        <taxon>Pseudomonadati</taxon>
        <taxon>Bacteroidota</taxon>
        <taxon>Cytophagia</taxon>
        <taxon>Cytophagales</taxon>
        <taxon>Reichenbachiellaceae</taxon>
        <taxon>Ekhidna</taxon>
    </lineage>
</organism>
<evidence type="ECO:0000256" key="1">
    <source>
        <dbReference type="SAM" id="SignalP"/>
    </source>
</evidence>
<evidence type="ECO:0000313" key="2">
    <source>
        <dbReference type="EMBL" id="SNS94893.1"/>
    </source>
</evidence>
<dbReference type="InterPro" id="IPR008969">
    <property type="entry name" value="CarboxyPept-like_regulatory"/>
</dbReference>
<dbReference type="RefSeq" id="WP_089356484.1">
    <property type="nucleotide sequence ID" value="NZ_FZPD01000003.1"/>
</dbReference>
<proteinExistence type="predicted"/>
<keyword evidence="3" id="KW-1185">Reference proteome</keyword>
<feature type="chain" id="PRO_5012353717" evidence="1">
    <location>
        <begin position="20"/>
        <end position="205"/>
    </location>
</feature>
<gene>
    <name evidence="2" type="ORF">SAMN05421640_1739</name>
</gene>
<accession>A0A239IPA1</accession>
<reference evidence="2 3" key="1">
    <citation type="submission" date="2017-06" db="EMBL/GenBank/DDBJ databases">
        <authorList>
            <person name="Kim H.J."/>
            <person name="Triplett B.A."/>
        </authorList>
    </citation>
    <scope>NUCLEOTIDE SEQUENCE [LARGE SCALE GENOMIC DNA]</scope>
    <source>
        <strain evidence="2 3">DSM 19307</strain>
    </source>
</reference>
<dbReference type="Pfam" id="PF13715">
    <property type="entry name" value="CarbopepD_reg_2"/>
    <property type="match status" value="1"/>
</dbReference>
<dbReference type="SUPFAM" id="SSF49464">
    <property type="entry name" value="Carboxypeptidase regulatory domain-like"/>
    <property type="match status" value="1"/>
</dbReference>
<keyword evidence="1" id="KW-0732">Signal</keyword>
<dbReference type="OrthoDB" id="1115630at2"/>
<protein>
    <submittedName>
        <fullName evidence="2">CarboxypepD_reg-like domain-containing protein</fullName>
    </submittedName>
</protein>